<accession>A0ABT3P9K1</accession>
<dbReference type="CDD" id="cd03020">
    <property type="entry name" value="DsbA_DsbC_DsbG"/>
    <property type="match status" value="1"/>
</dbReference>
<feature type="domain" description="Disulphide bond isomerase DsbC/G N-terminal" evidence="8">
    <location>
        <begin position="28"/>
        <end position="86"/>
    </location>
</feature>
<dbReference type="InterPro" id="IPR051470">
    <property type="entry name" value="Thiol:disulfide_interchange"/>
</dbReference>
<evidence type="ECO:0000256" key="6">
    <source>
        <dbReference type="ARBA" id="ARBA00023284"/>
    </source>
</evidence>
<dbReference type="PANTHER" id="PTHR35272:SF3">
    <property type="entry name" value="THIOL:DISULFIDE INTERCHANGE PROTEIN DSBC"/>
    <property type="match status" value="1"/>
</dbReference>
<feature type="signal peptide" evidence="7">
    <location>
        <begin position="1"/>
        <end position="21"/>
    </location>
</feature>
<keyword evidence="6 7" id="KW-0676">Redox-active center</keyword>
<gene>
    <name evidence="10" type="primary">dsbC</name>
    <name evidence="10" type="ORF">OPS25_13035</name>
</gene>
<comment type="function">
    <text evidence="7">Required for disulfide bond formation in some periplasmic proteins. Acts by transferring its disulfide bond to other proteins and is reduced in the process.</text>
</comment>
<dbReference type="InterPro" id="IPR036249">
    <property type="entry name" value="Thioredoxin-like_sf"/>
</dbReference>
<keyword evidence="11" id="KW-1185">Reference proteome</keyword>
<evidence type="ECO:0000259" key="8">
    <source>
        <dbReference type="Pfam" id="PF10411"/>
    </source>
</evidence>
<dbReference type="Pfam" id="PF13098">
    <property type="entry name" value="Thioredoxin_2"/>
    <property type="match status" value="1"/>
</dbReference>
<dbReference type="InterPro" id="IPR012336">
    <property type="entry name" value="Thioredoxin-like_fold"/>
</dbReference>
<evidence type="ECO:0000256" key="7">
    <source>
        <dbReference type="RuleBase" id="RU364038"/>
    </source>
</evidence>
<comment type="similarity">
    <text evidence="2 7">Belongs to the thioredoxin family. DsbC subfamily.</text>
</comment>
<feature type="domain" description="Thioredoxin-like fold" evidence="9">
    <location>
        <begin position="110"/>
        <end position="233"/>
    </location>
</feature>
<comment type="caution">
    <text evidence="10">The sequence shown here is derived from an EMBL/GenBank/DDBJ whole genome shotgun (WGS) entry which is preliminary data.</text>
</comment>
<dbReference type="SUPFAM" id="SSF54423">
    <property type="entry name" value="DsbC/DsbG N-terminal domain-like"/>
    <property type="match status" value="1"/>
</dbReference>
<protein>
    <recommendedName>
        <fullName evidence="7">Thiol:disulfide interchange protein</fullName>
    </recommendedName>
</protein>
<dbReference type="SUPFAM" id="SSF52833">
    <property type="entry name" value="Thioredoxin-like"/>
    <property type="match status" value="1"/>
</dbReference>
<name>A0ABT3P9K1_9ALTE</name>
<dbReference type="EMBL" id="JAPFRD010000011">
    <property type="protein sequence ID" value="MCW8109428.1"/>
    <property type="molecule type" value="Genomic_DNA"/>
</dbReference>
<dbReference type="RefSeq" id="WP_265618197.1">
    <property type="nucleotide sequence ID" value="NZ_JAPFRD010000011.1"/>
</dbReference>
<reference evidence="10" key="1">
    <citation type="submission" date="2022-11" db="EMBL/GenBank/DDBJ databases">
        <title>Alteromonas sp. nov., isolated from sea water of the Qingdao.</title>
        <authorList>
            <person name="Wang Q."/>
        </authorList>
    </citation>
    <scope>NUCLEOTIDE SEQUENCE</scope>
    <source>
        <strain evidence="10">ASW11-7</strain>
    </source>
</reference>
<dbReference type="InterPro" id="IPR018950">
    <property type="entry name" value="DiS-bond_isomerase_DsbC/G_N"/>
</dbReference>
<evidence type="ECO:0000259" key="9">
    <source>
        <dbReference type="Pfam" id="PF13098"/>
    </source>
</evidence>
<evidence type="ECO:0000256" key="4">
    <source>
        <dbReference type="ARBA" id="ARBA00022764"/>
    </source>
</evidence>
<keyword evidence="3 7" id="KW-0732">Signal</keyword>
<organism evidence="10 11">
    <name type="scientific">Alteromonas aquimaris</name>
    <dbReference type="NCBI Taxonomy" id="2998417"/>
    <lineage>
        <taxon>Bacteria</taxon>
        <taxon>Pseudomonadati</taxon>
        <taxon>Pseudomonadota</taxon>
        <taxon>Gammaproteobacteria</taxon>
        <taxon>Alteromonadales</taxon>
        <taxon>Alteromonadaceae</taxon>
        <taxon>Alteromonas/Salinimonas group</taxon>
        <taxon>Alteromonas</taxon>
    </lineage>
</organism>
<dbReference type="Proteomes" id="UP001142810">
    <property type="component" value="Unassembled WGS sequence"/>
</dbReference>
<dbReference type="Gene3D" id="3.40.30.10">
    <property type="entry name" value="Glutaredoxin"/>
    <property type="match status" value="1"/>
</dbReference>
<proteinExistence type="inferred from homology"/>
<dbReference type="Gene3D" id="3.10.450.70">
    <property type="entry name" value="Disulphide bond isomerase, DsbC/G, N-terminal"/>
    <property type="match status" value="1"/>
</dbReference>
<dbReference type="Pfam" id="PF10411">
    <property type="entry name" value="DsbC_N"/>
    <property type="match status" value="1"/>
</dbReference>
<keyword evidence="5" id="KW-1015">Disulfide bond</keyword>
<dbReference type="NCBIfam" id="NF008129">
    <property type="entry name" value="PRK10877.1"/>
    <property type="match status" value="1"/>
</dbReference>
<keyword evidence="10" id="KW-0413">Isomerase</keyword>
<evidence type="ECO:0000256" key="1">
    <source>
        <dbReference type="ARBA" id="ARBA00004418"/>
    </source>
</evidence>
<evidence type="ECO:0000313" key="10">
    <source>
        <dbReference type="EMBL" id="MCW8109428.1"/>
    </source>
</evidence>
<comment type="subcellular location">
    <subcellularLocation>
        <location evidence="1 7">Periplasm</location>
    </subcellularLocation>
</comment>
<sequence length="240" mass="26137">MKTVISLIAAMFALVSLASFSQDDGVNAVTEKVKSIGLQVEAIADAPIEGLLQVTTDRGLFYITPDGKYLIQGRIFNVDEGMKNETEVALAQMRLQGVKELSDSVIEFKAKNEKHVIYIFTDTTCSYCRKLHSEMGQYNDAGITVRYLAFPRAGLNTQNHQDMVSVWCAKNPQKAMTDAKSGDPVASKSCDNRVAEHFELGQKLGVTGTPAMILPSGMLVPGYQPAGILAQALKQSESKK</sequence>
<keyword evidence="4 7" id="KW-0574">Periplasm</keyword>
<evidence type="ECO:0000256" key="5">
    <source>
        <dbReference type="ARBA" id="ARBA00023157"/>
    </source>
</evidence>
<evidence type="ECO:0000256" key="3">
    <source>
        <dbReference type="ARBA" id="ARBA00022729"/>
    </source>
</evidence>
<feature type="chain" id="PRO_5044962818" description="Thiol:disulfide interchange protein" evidence="7">
    <location>
        <begin position="22"/>
        <end position="240"/>
    </location>
</feature>
<evidence type="ECO:0000313" key="11">
    <source>
        <dbReference type="Proteomes" id="UP001142810"/>
    </source>
</evidence>
<dbReference type="PANTHER" id="PTHR35272">
    <property type="entry name" value="THIOL:DISULFIDE INTERCHANGE PROTEIN DSBC-RELATED"/>
    <property type="match status" value="1"/>
</dbReference>
<dbReference type="InterPro" id="IPR033954">
    <property type="entry name" value="DiS-bond_Isoase_DsbC/G"/>
</dbReference>
<dbReference type="GO" id="GO:0003756">
    <property type="term" value="F:protein disulfide isomerase activity"/>
    <property type="evidence" value="ECO:0007669"/>
    <property type="project" value="UniProtKB-EC"/>
</dbReference>
<evidence type="ECO:0000256" key="2">
    <source>
        <dbReference type="ARBA" id="ARBA00009813"/>
    </source>
</evidence>
<dbReference type="InterPro" id="IPR009094">
    <property type="entry name" value="DiS-bond_isomerase_DsbC/G_N_sf"/>
</dbReference>